<proteinExistence type="predicted"/>
<evidence type="ECO:0000313" key="4">
    <source>
        <dbReference type="Proteomes" id="UP000037175"/>
    </source>
</evidence>
<dbReference type="Proteomes" id="UP000037175">
    <property type="component" value="Unassembled WGS sequence"/>
</dbReference>
<organism evidence="3 4">
    <name type="scientific">Thermincola ferriacetica</name>
    <dbReference type="NCBI Taxonomy" id="281456"/>
    <lineage>
        <taxon>Bacteria</taxon>
        <taxon>Bacillati</taxon>
        <taxon>Bacillota</taxon>
        <taxon>Clostridia</taxon>
        <taxon>Eubacteriales</taxon>
        <taxon>Thermincolaceae</taxon>
        <taxon>Thermincola</taxon>
    </lineage>
</organism>
<name>A0A0L6W1E8_9FIRM</name>
<protein>
    <recommendedName>
        <fullName evidence="2">HepT-like domain-containing protein</fullName>
    </recommendedName>
</protein>
<gene>
    <name evidence="3" type="ORF">Tfer_1997</name>
</gene>
<feature type="coiled-coil region" evidence="1">
    <location>
        <begin position="5"/>
        <end position="32"/>
    </location>
</feature>
<evidence type="ECO:0000256" key="1">
    <source>
        <dbReference type="SAM" id="Coils"/>
    </source>
</evidence>
<reference evidence="4" key="1">
    <citation type="submission" date="2015-07" db="EMBL/GenBank/DDBJ databases">
        <title>Complete Genome of Thermincola ferriacetica strain Z-0001T.</title>
        <authorList>
            <person name="Lusk B."/>
            <person name="Badalamenti J.P."/>
            <person name="Parameswaran P."/>
            <person name="Bond D.R."/>
            <person name="Torres C.I."/>
        </authorList>
    </citation>
    <scope>NUCLEOTIDE SEQUENCE [LARGE SCALE GENOMIC DNA]</scope>
    <source>
        <strain evidence="4">Z-0001</strain>
    </source>
</reference>
<dbReference type="AlphaFoldDB" id="A0A0L6W1E8"/>
<dbReference type="RefSeq" id="WP_052218188.1">
    <property type="nucleotide sequence ID" value="NZ_LGTE01000013.1"/>
</dbReference>
<dbReference type="EMBL" id="LGTE01000013">
    <property type="protein sequence ID" value="KNZ69360.1"/>
    <property type="molecule type" value="Genomic_DNA"/>
</dbReference>
<dbReference type="InterPro" id="IPR048769">
    <property type="entry name" value="HepT-like_dom"/>
</dbReference>
<dbReference type="Pfam" id="PF20797">
    <property type="entry name" value="HepT-like_2"/>
    <property type="match status" value="1"/>
</dbReference>
<comment type="caution">
    <text evidence="3">The sequence shown here is derived from an EMBL/GenBank/DDBJ whole genome shotgun (WGS) entry which is preliminary data.</text>
</comment>
<accession>A0A0L6W1E8</accession>
<evidence type="ECO:0000313" key="3">
    <source>
        <dbReference type="EMBL" id="KNZ69360.1"/>
    </source>
</evidence>
<feature type="domain" description="HepT-like" evidence="2">
    <location>
        <begin position="44"/>
        <end position="151"/>
    </location>
</feature>
<evidence type="ECO:0000259" key="2">
    <source>
        <dbReference type="Pfam" id="PF20797"/>
    </source>
</evidence>
<sequence length="160" mass="18603">MTGTLSVAVARIKKELVNLEELEKELVAMIERGPAEDDFERKRAFASLLHDFYTCTEKIFQTVAKNIDQYVPEGENWHKALLEQMALSLDDKRPPVISEKLMHVLTGYLVFRYRVRNIYGFQLEWERMEHLIRGLPGTVHNIKTEINLFIKIIEEIALSG</sequence>
<keyword evidence="4" id="KW-1185">Reference proteome</keyword>
<keyword evidence="1" id="KW-0175">Coiled coil</keyword>
<dbReference type="PATRIC" id="fig|281456.6.peg.2094"/>